<name>A0ACC0VXK3_9STRA</name>
<dbReference type="EMBL" id="CM047585">
    <property type="protein sequence ID" value="KAI9910486.1"/>
    <property type="molecule type" value="Genomic_DNA"/>
</dbReference>
<protein>
    <submittedName>
        <fullName evidence="1">Uncharacterized protein</fullName>
    </submittedName>
</protein>
<organism evidence="1 2">
    <name type="scientific">Peronosclerospora sorghi</name>
    <dbReference type="NCBI Taxonomy" id="230839"/>
    <lineage>
        <taxon>Eukaryota</taxon>
        <taxon>Sar</taxon>
        <taxon>Stramenopiles</taxon>
        <taxon>Oomycota</taxon>
        <taxon>Peronosporomycetes</taxon>
        <taxon>Peronosporales</taxon>
        <taxon>Peronosporaceae</taxon>
        <taxon>Peronosclerospora</taxon>
    </lineage>
</organism>
<reference evidence="1 2" key="1">
    <citation type="journal article" date="2022" name="bioRxiv">
        <title>The genome of the oomycete Peronosclerospora sorghi, a cosmopolitan pathogen of maize and sorghum, is inflated with dispersed pseudogenes.</title>
        <authorList>
            <person name="Fletcher K."/>
            <person name="Martin F."/>
            <person name="Isakeit T."/>
            <person name="Cavanaugh K."/>
            <person name="Magill C."/>
            <person name="Michelmore R."/>
        </authorList>
    </citation>
    <scope>NUCLEOTIDE SEQUENCE [LARGE SCALE GENOMIC DNA]</scope>
    <source>
        <strain evidence="1">P6</strain>
    </source>
</reference>
<accession>A0ACC0VXK3</accession>
<evidence type="ECO:0000313" key="1">
    <source>
        <dbReference type="EMBL" id="KAI9910486.1"/>
    </source>
</evidence>
<comment type="caution">
    <text evidence="1">The sequence shown here is derived from an EMBL/GenBank/DDBJ whole genome shotgun (WGS) entry which is preliminary data.</text>
</comment>
<keyword evidence="2" id="KW-1185">Reference proteome</keyword>
<proteinExistence type="predicted"/>
<evidence type="ECO:0000313" key="2">
    <source>
        <dbReference type="Proteomes" id="UP001163321"/>
    </source>
</evidence>
<gene>
    <name evidence="1" type="ORF">PsorP6_010002</name>
</gene>
<sequence length="126" mass="14584">MIRATEAIDMFSAQLQETQRAAARANEEAEREAQDQLHPHLEGRGGVDAETAEKCQAELETALDREQQSYLEDELQRQEDAWTAVLNQLHELNDEITRESHEMELRRQREEQTLQHLETTNAKVMA</sequence>
<dbReference type="Proteomes" id="UP001163321">
    <property type="component" value="Chromosome 6"/>
</dbReference>